<dbReference type="GO" id="GO:0051607">
    <property type="term" value="P:defense response to virus"/>
    <property type="evidence" value="ECO:0007669"/>
    <property type="project" value="UniProtKB-UniRule"/>
</dbReference>
<evidence type="ECO:0000256" key="2">
    <source>
        <dbReference type="ARBA" id="ARBA00009959"/>
    </source>
</evidence>
<reference evidence="11 12" key="1">
    <citation type="journal article" date="2018" name="MBio">
        <title>Insights into the evolution of host association through the isolation and characterization of a novel human periodontal pathobiont, Desulfobulbus oralis.</title>
        <authorList>
            <person name="Cross K.L."/>
            <person name="Chirania P."/>
            <person name="Xiong W."/>
            <person name="Beall C.J."/>
            <person name="Elkins J.G."/>
            <person name="Giannone R.J."/>
            <person name="Griffen A.L."/>
            <person name="Guss A.M."/>
            <person name="Hettich R.L."/>
            <person name="Joshi S.S."/>
            <person name="Mokrzan E.M."/>
            <person name="Martin R.K."/>
            <person name="Zhulin I.B."/>
            <person name="Leys E.J."/>
            <person name="Podar M."/>
        </authorList>
    </citation>
    <scope>NUCLEOTIDE SEQUENCE [LARGE SCALE GENOMIC DNA]</scope>
    <source>
        <strain evidence="11 12">ORNL</strain>
    </source>
</reference>
<evidence type="ECO:0000256" key="1">
    <source>
        <dbReference type="ARBA" id="ARBA00001946"/>
    </source>
</evidence>
<dbReference type="GO" id="GO:0004521">
    <property type="term" value="F:RNA endonuclease activity"/>
    <property type="evidence" value="ECO:0007669"/>
    <property type="project" value="UniProtKB-UniRule"/>
</dbReference>
<dbReference type="HAMAP" id="MF_01471">
    <property type="entry name" value="Cas2"/>
    <property type="match status" value="1"/>
</dbReference>
<dbReference type="InterPro" id="IPR019199">
    <property type="entry name" value="Virulence_VapD/CRISPR_Cas2"/>
</dbReference>
<dbReference type="AlphaFoldDB" id="A0A2L1GRQ1"/>
<comment type="similarity">
    <text evidence="2 9 10">Belongs to the CRISPR-associated endoribonuclease Cas2 protein family.</text>
</comment>
<evidence type="ECO:0000256" key="5">
    <source>
        <dbReference type="ARBA" id="ARBA00022759"/>
    </source>
</evidence>
<keyword evidence="7 9" id="KW-0460">Magnesium</keyword>
<proteinExistence type="inferred from homology"/>
<feature type="binding site" evidence="9">
    <location>
        <position position="4"/>
    </location>
    <ligand>
        <name>Mg(2+)</name>
        <dbReference type="ChEBI" id="CHEBI:18420"/>
        <note>catalytic</note>
    </ligand>
</feature>
<evidence type="ECO:0000256" key="8">
    <source>
        <dbReference type="ARBA" id="ARBA00023118"/>
    </source>
</evidence>
<dbReference type="KEGG" id="deo:CAY53_10290"/>
<dbReference type="GO" id="GO:0043571">
    <property type="term" value="P:maintenance of CRISPR repeat elements"/>
    <property type="evidence" value="ECO:0007669"/>
    <property type="project" value="UniProtKB-UniRule"/>
</dbReference>
<evidence type="ECO:0000256" key="10">
    <source>
        <dbReference type="PIRNR" id="PIRNR032582"/>
    </source>
</evidence>
<evidence type="ECO:0000256" key="6">
    <source>
        <dbReference type="ARBA" id="ARBA00022801"/>
    </source>
</evidence>
<keyword evidence="3 9" id="KW-0540">Nuclease</keyword>
<evidence type="ECO:0000313" key="12">
    <source>
        <dbReference type="Proteomes" id="UP000239867"/>
    </source>
</evidence>
<dbReference type="CDD" id="cd09725">
    <property type="entry name" value="Cas2_I_II_III"/>
    <property type="match status" value="1"/>
</dbReference>
<dbReference type="SUPFAM" id="SSF143430">
    <property type="entry name" value="TTP0101/SSO1404-like"/>
    <property type="match status" value="1"/>
</dbReference>
<dbReference type="Gene3D" id="3.30.70.240">
    <property type="match status" value="1"/>
</dbReference>
<sequence length="88" mass="10056">MIYDIADPKRLNRVAKILENYGQRAQKSKFELSLSTAELKALQREIGLVIHPEEDGVKYFPLCEKCFGKTEIFGTGHGKEHDPAFEIF</sequence>
<evidence type="ECO:0000256" key="9">
    <source>
        <dbReference type="HAMAP-Rule" id="MF_01471"/>
    </source>
</evidence>
<dbReference type="EMBL" id="CP021255">
    <property type="protein sequence ID" value="AVD72336.1"/>
    <property type="molecule type" value="Genomic_DNA"/>
</dbReference>
<keyword evidence="12" id="KW-1185">Reference proteome</keyword>
<comment type="subunit">
    <text evidence="9">Homodimer, forms a heterotetramer with a Cas1 homodimer.</text>
</comment>
<dbReference type="PANTHER" id="PTHR34405">
    <property type="entry name" value="CRISPR-ASSOCIATED ENDORIBONUCLEASE CAS2"/>
    <property type="match status" value="1"/>
</dbReference>
<evidence type="ECO:0000256" key="7">
    <source>
        <dbReference type="ARBA" id="ARBA00022842"/>
    </source>
</evidence>
<dbReference type="GO" id="GO:0046872">
    <property type="term" value="F:metal ion binding"/>
    <property type="evidence" value="ECO:0007669"/>
    <property type="project" value="UniProtKB-UniRule"/>
</dbReference>
<protein>
    <recommendedName>
        <fullName evidence="9">CRISPR-associated endoribonuclease Cas2</fullName>
        <ecNumber evidence="9">3.1.-.-</ecNumber>
    </recommendedName>
</protein>
<accession>A0A2L1GRQ1</accession>
<name>A0A2L1GRQ1_9BACT</name>
<evidence type="ECO:0000313" key="11">
    <source>
        <dbReference type="EMBL" id="AVD72336.1"/>
    </source>
</evidence>
<dbReference type="Proteomes" id="UP000239867">
    <property type="component" value="Chromosome"/>
</dbReference>
<comment type="cofactor">
    <cofactor evidence="1 9">
        <name>Mg(2+)</name>
        <dbReference type="ChEBI" id="CHEBI:18420"/>
    </cofactor>
</comment>
<keyword evidence="4 9" id="KW-0479">Metal-binding</keyword>
<dbReference type="EC" id="3.1.-.-" evidence="9"/>
<dbReference type="PANTHER" id="PTHR34405:SF3">
    <property type="entry name" value="CRISPR-ASSOCIATED ENDORIBONUCLEASE CAS2 3"/>
    <property type="match status" value="1"/>
</dbReference>
<dbReference type="GO" id="GO:0016787">
    <property type="term" value="F:hydrolase activity"/>
    <property type="evidence" value="ECO:0007669"/>
    <property type="project" value="UniProtKB-KW"/>
</dbReference>
<keyword evidence="6 9" id="KW-0378">Hydrolase</keyword>
<dbReference type="NCBIfam" id="TIGR01573">
    <property type="entry name" value="cas2"/>
    <property type="match status" value="1"/>
</dbReference>
<dbReference type="PIRSF" id="PIRSF032582">
    <property type="entry name" value="Cas2"/>
    <property type="match status" value="1"/>
</dbReference>
<comment type="function">
    <text evidence="9">CRISPR (clustered regularly interspaced short palindromic repeat), is an adaptive immune system that provides protection against mobile genetic elements (viruses, transposable elements and conjugative plasmids). CRISPR clusters contain sequences complementary to antecedent mobile elements and target invading nucleic acids. CRISPR clusters are transcribed and processed into CRISPR RNA (crRNA). Functions as a ssRNA-specific endoribonuclease. Involved in the integration of spacer DNA into the CRISPR cassette.</text>
</comment>
<evidence type="ECO:0000256" key="4">
    <source>
        <dbReference type="ARBA" id="ARBA00022723"/>
    </source>
</evidence>
<dbReference type="InterPro" id="IPR021127">
    <property type="entry name" value="CRISPR_associated_Cas2"/>
</dbReference>
<gene>
    <name evidence="9" type="primary">cas2</name>
    <name evidence="11" type="ORF">CAY53_10290</name>
</gene>
<keyword evidence="8 9" id="KW-0051">Antiviral defense</keyword>
<dbReference type="Pfam" id="PF09827">
    <property type="entry name" value="CRISPR_Cas2"/>
    <property type="match status" value="1"/>
</dbReference>
<evidence type="ECO:0000256" key="3">
    <source>
        <dbReference type="ARBA" id="ARBA00022722"/>
    </source>
</evidence>
<keyword evidence="5 9" id="KW-0255">Endonuclease</keyword>
<organism evidence="11 12">
    <name type="scientific">Desulfobulbus oralis</name>
    <dbReference type="NCBI Taxonomy" id="1986146"/>
    <lineage>
        <taxon>Bacteria</taxon>
        <taxon>Pseudomonadati</taxon>
        <taxon>Thermodesulfobacteriota</taxon>
        <taxon>Desulfobulbia</taxon>
        <taxon>Desulfobulbales</taxon>
        <taxon>Desulfobulbaceae</taxon>
        <taxon>Desulfobulbus</taxon>
    </lineage>
</organism>